<accession>A0A485LTJ7</accession>
<protein>
    <submittedName>
        <fullName evidence="3">Aste57867_23979 protein</fullName>
    </submittedName>
</protein>
<evidence type="ECO:0000259" key="1">
    <source>
        <dbReference type="Pfam" id="PF03457"/>
    </source>
</evidence>
<proteinExistence type="predicted"/>
<evidence type="ECO:0000313" key="4">
    <source>
        <dbReference type="Proteomes" id="UP000332933"/>
    </source>
</evidence>
<dbReference type="OrthoDB" id="58859at2759"/>
<dbReference type="Proteomes" id="UP000332933">
    <property type="component" value="Unassembled WGS sequence"/>
</dbReference>
<dbReference type="PANTHER" id="PTHR37066">
    <property type="entry name" value="HELICASE-ASSOCIATED"/>
    <property type="match status" value="1"/>
</dbReference>
<dbReference type="Pfam" id="PF03457">
    <property type="entry name" value="HA"/>
    <property type="match status" value="1"/>
</dbReference>
<evidence type="ECO:0000313" key="2">
    <source>
        <dbReference type="EMBL" id="KAF0684058.1"/>
    </source>
</evidence>
<keyword evidence="4" id="KW-1185">Reference proteome</keyword>
<dbReference type="EMBL" id="VJMH01007328">
    <property type="protein sequence ID" value="KAF0684058.1"/>
    <property type="molecule type" value="Genomic_DNA"/>
</dbReference>
<evidence type="ECO:0000313" key="3">
    <source>
        <dbReference type="EMBL" id="VFU00622.1"/>
    </source>
</evidence>
<name>A0A485LTJ7_9STRA</name>
<dbReference type="InterPro" id="IPR005114">
    <property type="entry name" value="Helicase_assoc"/>
</dbReference>
<dbReference type="PANTHER" id="PTHR37066:SF1">
    <property type="entry name" value="LNS2_PITP DOMAIN-CONTAINING PROTEIN"/>
    <property type="match status" value="1"/>
</dbReference>
<sequence>MLLRRLWKHGHAAVRSFSTAKESSKQKTFTQLVCALQVFREENGHFVVPADHEIILKGSSGATKSVCDTTIPLGRKLQGLIRKLGHLSPSERAQLTAIDFPIMWQAYHLREVVMPALAAYRRVHNHLRIPQAFVVPPGDAKYPPISWGLRLGSRVNHLRRQHASDLLDPDDVDALDAIGFIWHAHADRLHSLTLPALAAFKAIHGHVLVPVQFQVPSDDAAWPVDVLGFHLGHALIALRAAHQKGQLDASVGAALTTLGLPLGNSRLVQKWHQRVFPALQEFVASFGHCDVPQHFIVTSPTWPDATHALPLGRLVRDMRHLNLFAGVYDKAALDLLGFLWTRNDKVAFQVHHRVLPALAVFRAQYDHAFVPASFVVPASSPWPPLAHGFHLGGWIARRRLDLSSLPHALQFLLEEAGVVWRHFDARFDNVVLPAFQIYADIHGTCADMSTAFYVPEEDPWPPHLWGLNLGGALWHIRNGDSFVSDPKKRRALTRCGVV</sequence>
<reference evidence="3" key="1">
    <citation type="submission" date="2019-03" db="EMBL/GenBank/DDBJ databases">
        <authorList>
            <person name="Gaulin E."/>
            <person name="Dumas B."/>
        </authorList>
    </citation>
    <scope>NUCLEOTIDE SEQUENCE [LARGE SCALE GENOMIC DNA]</scope>
    <source>
        <strain evidence="3">CBS 568.67</strain>
    </source>
</reference>
<organism evidence="3 4">
    <name type="scientific">Aphanomyces stellatus</name>
    <dbReference type="NCBI Taxonomy" id="120398"/>
    <lineage>
        <taxon>Eukaryota</taxon>
        <taxon>Sar</taxon>
        <taxon>Stramenopiles</taxon>
        <taxon>Oomycota</taxon>
        <taxon>Saprolegniomycetes</taxon>
        <taxon>Saprolegniales</taxon>
        <taxon>Verrucalvaceae</taxon>
        <taxon>Aphanomyces</taxon>
    </lineage>
</organism>
<gene>
    <name evidence="3" type="primary">Aste57867_23979</name>
    <name evidence="2" type="ORF">As57867_023906</name>
    <name evidence="3" type="ORF">ASTE57867_23979</name>
</gene>
<dbReference type="EMBL" id="CAADRA010007354">
    <property type="protein sequence ID" value="VFU00622.1"/>
    <property type="molecule type" value="Genomic_DNA"/>
</dbReference>
<feature type="domain" description="Helicase-associated" evidence="1">
    <location>
        <begin position="115"/>
        <end position="180"/>
    </location>
</feature>
<reference evidence="2" key="2">
    <citation type="submission" date="2019-06" db="EMBL/GenBank/DDBJ databases">
        <title>Genomics analysis of Aphanomyces spp. identifies a new class of oomycete effector associated with host adaptation.</title>
        <authorList>
            <person name="Gaulin E."/>
        </authorList>
    </citation>
    <scope>NUCLEOTIDE SEQUENCE</scope>
    <source>
        <strain evidence="2">CBS 578.67</strain>
    </source>
</reference>
<dbReference type="AlphaFoldDB" id="A0A485LTJ7"/>